<reference evidence="2 3" key="1">
    <citation type="submission" date="2020-02" db="EMBL/GenBank/DDBJ databases">
        <authorList>
            <person name="Ferguson B K."/>
        </authorList>
    </citation>
    <scope>NUCLEOTIDE SEQUENCE [LARGE SCALE GENOMIC DNA]</scope>
</reference>
<dbReference type="AlphaFoldDB" id="A0A6H5GRS5"/>
<dbReference type="Proteomes" id="UP000479000">
    <property type="component" value="Unassembled WGS sequence"/>
</dbReference>
<evidence type="ECO:0000313" key="2">
    <source>
        <dbReference type="EMBL" id="CAB0006857.1"/>
    </source>
</evidence>
<sequence>MQIYADNNRLEPTNRVSTFSLQVNSRHLKLLPFLIITLISCEVGITGEPRDRPRRWRLMLVLFEAFGIISFASIPTRLGSH</sequence>
<organism evidence="2 3">
    <name type="scientific">Nesidiocoris tenuis</name>
    <dbReference type="NCBI Taxonomy" id="355587"/>
    <lineage>
        <taxon>Eukaryota</taxon>
        <taxon>Metazoa</taxon>
        <taxon>Ecdysozoa</taxon>
        <taxon>Arthropoda</taxon>
        <taxon>Hexapoda</taxon>
        <taxon>Insecta</taxon>
        <taxon>Pterygota</taxon>
        <taxon>Neoptera</taxon>
        <taxon>Paraneoptera</taxon>
        <taxon>Hemiptera</taxon>
        <taxon>Heteroptera</taxon>
        <taxon>Panheteroptera</taxon>
        <taxon>Cimicomorpha</taxon>
        <taxon>Miridae</taxon>
        <taxon>Dicyphina</taxon>
        <taxon>Nesidiocoris</taxon>
    </lineage>
</organism>
<evidence type="ECO:0000313" key="3">
    <source>
        <dbReference type="Proteomes" id="UP000479000"/>
    </source>
</evidence>
<keyword evidence="1" id="KW-1133">Transmembrane helix</keyword>
<keyword evidence="3" id="KW-1185">Reference proteome</keyword>
<feature type="transmembrane region" description="Helical" evidence="1">
    <location>
        <begin position="58"/>
        <end position="78"/>
    </location>
</feature>
<keyword evidence="1" id="KW-0472">Membrane</keyword>
<gene>
    <name evidence="2" type="ORF">NTEN_LOCUS12304</name>
</gene>
<dbReference type="EMBL" id="CADCXU010018479">
    <property type="protein sequence ID" value="CAB0006857.1"/>
    <property type="molecule type" value="Genomic_DNA"/>
</dbReference>
<accession>A0A6H5GRS5</accession>
<protein>
    <submittedName>
        <fullName evidence="2">Uncharacterized protein</fullName>
    </submittedName>
</protein>
<proteinExistence type="predicted"/>
<evidence type="ECO:0000256" key="1">
    <source>
        <dbReference type="SAM" id="Phobius"/>
    </source>
</evidence>
<name>A0A6H5GRS5_9HEMI</name>
<feature type="non-terminal residue" evidence="2">
    <location>
        <position position="81"/>
    </location>
</feature>
<keyword evidence="1" id="KW-0812">Transmembrane</keyword>